<keyword evidence="4" id="KW-1185">Reference proteome</keyword>
<feature type="signal peptide" evidence="2">
    <location>
        <begin position="1"/>
        <end position="31"/>
    </location>
</feature>
<proteinExistence type="predicted"/>
<evidence type="ECO:0000256" key="1">
    <source>
        <dbReference type="SAM" id="Phobius"/>
    </source>
</evidence>
<dbReference type="Pfam" id="PF06687">
    <property type="entry name" value="SUR7"/>
    <property type="match status" value="1"/>
</dbReference>
<dbReference type="PANTHER" id="PTHR28019">
    <property type="entry name" value="CELL MEMBRANE PROTEIN YLR413W-RELATED"/>
    <property type="match status" value="1"/>
</dbReference>
<dbReference type="GO" id="GO:0005886">
    <property type="term" value="C:plasma membrane"/>
    <property type="evidence" value="ECO:0007669"/>
    <property type="project" value="InterPro"/>
</dbReference>
<name>A0A8K0TLE4_9PEZI</name>
<dbReference type="PROSITE" id="PS51257">
    <property type="entry name" value="PROKAR_LIPOPROTEIN"/>
    <property type="match status" value="1"/>
</dbReference>
<dbReference type="GO" id="GO:0031505">
    <property type="term" value="P:fungal-type cell wall organization"/>
    <property type="evidence" value="ECO:0007669"/>
    <property type="project" value="TreeGrafter"/>
</dbReference>
<reference evidence="3" key="1">
    <citation type="journal article" date="2021" name="Nat. Commun.">
        <title>Genetic determinants of endophytism in the Arabidopsis root mycobiome.</title>
        <authorList>
            <person name="Mesny F."/>
            <person name="Miyauchi S."/>
            <person name="Thiergart T."/>
            <person name="Pickel B."/>
            <person name="Atanasova L."/>
            <person name="Karlsson M."/>
            <person name="Huettel B."/>
            <person name="Barry K.W."/>
            <person name="Haridas S."/>
            <person name="Chen C."/>
            <person name="Bauer D."/>
            <person name="Andreopoulos W."/>
            <person name="Pangilinan J."/>
            <person name="LaButti K."/>
            <person name="Riley R."/>
            <person name="Lipzen A."/>
            <person name="Clum A."/>
            <person name="Drula E."/>
            <person name="Henrissat B."/>
            <person name="Kohler A."/>
            <person name="Grigoriev I.V."/>
            <person name="Martin F.M."/>
            <person name="Hacquard S."/>
        </authorList>
    </citation>
    <scope>NUCLEOTIDE SEQUENCE</scope>
    <source>
        <strain evidence="3">MPI-CAGE-AT-0016</strain>
    </source>
</reference>
<feature type="transmembrane region" description="Helical" evidence="1">
    <location>
        <begin position="127"/>
        <end position="148"/>
    </location>
</feature>
<dbReference type="PANTHER" id="PTHR28019:SF3">
    <property type="entry name" value="INTEGRAL MEMBRANE PROTEIN (AFU_ORTHOLOGUE AFUA_6G07470)"/>
    <property type="match status" value="1"/>
</dbReference>
<keyword evidence="2" id="KW-0732">Signal</keyword>
<keyword evidence="1" id="KW-0472">Membrane</keyword>
<organism evidence="3 4">
    <name type="scientific">Plectosphaerella cucumerina</name>
    <dbReference type="NCBI Taxonomy" id="40658"/>
    <lineage>
        <taxon>Eukaryota</taxon>
        <taxon>Fungi</taxon>
        <taxon>Dikarya</taxon>
        <taxon>Ascomycota</taxon>
        <taxon>Pezizomycotina</taxon>
        <taxon>Sordariomycetes</taxon>
        <taxon>Hypocreomycetidae</taxon>
        <taxon>Glomerellales</taxon>
        <taxon>Plectosphaerellaceae</taxon>
        <taxon>Plectosphaerella</taxon>
    </lineage>
</organism>
<dbReference type="OrthoDB" id="4480814at2759"/>
<evidence type="ECO:0000313" key="4">
    <source>
        <dbReference type="Proteomes" id="UP000813385"/>
    </source>
</evidence>
<protein>
    <submittedName>
        <fullName evidence="3">SUR7 protein</fullName>
    </submittedName>
</protein>
<evidence type="ECO:0000256" key="2">
    <source>
        <dbReference type="SAM" id="SignalP"/>
    </source>
</evidence>
<comment type="caution">
    <text evidence="3">The sequence shown here is derived from an EMBL/GenBank/DDBJ whole genome shotgun (WGS) entry which is preliminary data.</text>
</comment>
<sequence>MGRMLCVALPYLLTAGSLVLLLAACFGSVTTEDLYVVRINTTDSTADKIDRVARDEAGNVSNISLSFLAPNSIYDITIWSYCVSSGGERACTKPSFDWASGWSSTASFPIDAKELDYFRKALLCTQISYAITGVGLALSLCFGVFANYTRIISCVTFLVAQGVSVAIAASVSLSTAVAVIIVATFDGSAERLGATASLNPTFLVMCWTSLACALGAGFFWMFTICCRLPAFSFRDSQDSLRD</sequence>
<dbReference type="AlphaFoldDB" id="A0A8K0TLE4"/>
<keyword evidence="1" id="KW-0812">Transmembrane</keyword>
<feature type="chain" id="PRO_5035419524" evidence="2">
    <location>
        <begin position="32"/>
        <end position="242"/>
    </location>
</feature>
<feature type="transmembrane region" description="Helical" evidence="1">
    <location>
        <begin position="202"/>
        <end position="224"/>
    </location>
</feature>
<evidence type="ECO:0000313" key="3">
    <source>
        <dbReference type="EMBL" id="KAH7363631.1"/>
    </source>
</evidence>
<dbReference type="Proteomes" id="UP000813385">
    <property type="component" value="Unassembled WGS sequence"/>
</dbReference>
<keyword evidence="1" id="KW-1133">Transmembrane helix</keyword>
<dbReference type="InterPro" id="IPR009571">
    <property type="entry name" value="SUR7/Rim9-like_fungi"/>
</dbReference>
<dbReference type="GO" id="GO:0051285">
    <property type="term" value="C:cell cortex of cell tip"/>
    <property type="evidence" value="ECO:0007669"/>
    <property type="project" value="TreeGrafter"/>
</dbReference>
<dbReference type="EMBL" id="JAGPXD010000003">
    <property type="protein sequence ID" value="KAH7363631.1"/>
    <property type="molecule type" value="Genomic_DNA"/>
</dbReference>
<dbReference type="InterPro" id="IPR052413">
    <property type="entry name" value="SUR7_domain"/>
</dbReference>
<accession>A0A8K0TLE4</accession>
<gene>
    <name evidence="3" type="ORF">B0T11DRAFT_257418</name>
</gene>
<feature type="transmembrane region" description="Helical" evidence="1">
    <location>
        <begin position="155"/>
        <end position="182"/>
    </location>
</feature>